<protein>
    <submittedName>
        <fullName evidence="2">Uncharacterized protein</fullName>
    </submittedName>
</protein>
<name>A0ABD1ZF52_9MARC</name>
<comment type="caution">
    <text evidence="2">The sequence shown here is derived from an EMBL/GenBank/DDBJ whole genome shotgun (WGS) entry which is preliminary data.</text>
</comment>
<gene>
    <name evidence="2" type="ORF">R1flu_018199</name>
</gene>
<evidence type="ECO:0000256" key="1">
    <source>
        <dbReference type="SAM" id="MobiDB-lite"/>
    </source>
</evidence>
<keyword evidence="3" id="KW-1185">Reference proteome</keyword>
<dbReference type="Proteomes" id="UP001605036">
    <property type="component" value="Unassembled WGS sequence"/>
</dbReference>
<dbReference type="AlphaFoldDB" id="A0ABD1ZF52"/>
<sequence>MTRKGRAENEVSGNVKTTGEQGGSGSEASRRAEHKCGRTYVAEALTNGVGRKVLGKSINVQTNVWKRAFNWNVRPTAGPKLTLVYNP</sequence>
<evidence type="ECO:0000313" key="2">
    <source>
        <dbReference type="EMBL" id="KAL2650071.1"/>
    </source>
</evidence>
<dbReference type="EMBL" id="JBHFFA010000001">
    <property type="protein sequence ID" value="KAL2650071.1"/>
    <property type="molecule type" value="Genomic_DNA"/>
</dbReference>
<reference evidence="2 3" key="1">
    <citation type="submission" date="2024-09" db="EMBL/GenBank/DDBJ databases">
        <title>Chromosome-scale assembly of Riccia fluitans.</title>
        <authorList>
            <person name="Paukszto L."/>
            <person name="Sawicki J."/>
            <person name="Karawczyk K."/>
            <person name="Piernik-Szablinska J."/>
            <person name="Szczecinska M."/>
            <person name="Mazdziarz M."/>
        </authorList>
    </citation>
    <scope>NUCLEOTIDE SEQUENCE [LARGE SCALE GENOMIC DNA]</scope>
    <source>
        <strain evidence="2">Rf_01</strain>
        <tissue evidence="2">Aerial parts of the thallus</tissue>
    </source>
</reference>
<organism evidence="2 3">
    <name type="scientific">Riccia fluitans</name>
    <dbReference type="NCBI Taxonomy" id="41844"/>
    <lineage>
        <taxon>Eukaryota</taxon>
        <taxon>Viridiplantae</taxon>
        <taxon>Streptophyta</taxon>
        <taxon>Embryophyta</taxon>
        <taxon>Marchantiophyta</taxon>
        <taxon>Marchantiopsida</taxon>
        <taxon>Marchantiidae</taxon>
        <taxon>Marchantiales</taxon>
        <taxon>Ricciaceae</taxon>
        <taxon>Riccia</taxon>
    </lineage>
</organism>
<evidence type="ECO:0000313" key="3">
    <source>
        <dbReference type="Proteomes" id="UP001605036"/>
    </source>
</evidence>
<feature type="region of interest" description="Disordered" evidence="1">
    <location>
        <begin position="1"/>
        <end position="33"/>
    </location>
</feature>
<accession>A0ABD1ZF52</accession>
<proteinExistence type="predicted"/>